<dbReference type="AlphaFoldDB" id="A0AAV1ACS3"/>
<keyword evidence="2" id="KW-1185">Reference proteome</keyword>
<proteinExistence type="predicted"/>
<gene>
    <name evidence="1" type="ORF">VFH_IV085760</name>
</gene>
<accession>A0AAV1ACS3</accession>
<dbReference type="Proteomes" id="UP001157006">
    <property type="component" value="Chromosome 4"/>
</dbReference>
<dbReference type="EMBL" id="OX451739">
    <property type="protein sequence ID" value="CAI8608465.1"/>
    <property type="molecule type" value="Genomic_DNA"/>
</dbReference>
<protein>
    <submittedName>
        <fullName evidence="1">Uncharacterized protein</fullName>
    </submittedName>
</protein>
<organism evidence="1 2">
    <name type="scientific">Vicia faba</name>
    <name type="common">Broad bean</name>
    <name type="synonym">Faba vulgaris</name>
    <dbReference type="NCBI Taxonomy" id="3906"/>
    <lineage>
        <taxon>Eukaryota</taxon>
        <taxon>Viridiplantae</taxon>
        <taxon>Streptophyta</taxon>
        <taxon>Embryophyta</taxon>
        <taxon>Tracheophyta</taxon>
        <taxon>Spermatophyta</taxon>
        <taxon>Magnoliopsida</taxon>
        <taxon>eudicotyledons</taxon>
        <taxon>Gunneridae</taxon>
        <taxon>Pentapetalae</taxon>
        <taxon>rosids</taxon>
        <taxon>fabids</taxon>
        <taxon>Fabales</taxon>
        <taxon>Fabaceae</taxon>
        <taxon>Papilionoideae</taxon>
        <taxon>50 kb inversion clade</taxon>
        <taxon>NPAAA clade</taxon>
        <taxon>Hologalegina</taxon>
        <taxon>IRL clade</taxon>
        <taxon>Fabeae</taxon>
        <taxon>Vicia</taxon>
    </lineage>
</organism>
<sequence>MNTKSVVKSEHKICMNFLDPISHLKLMKGSVTFPLSELQGGKGSTLMTSHVEKEAGRGLVEEALTRLSDSSSTPDRCRESSAEALFALDLKGGRAGVEAHRLGELLPLPDLMLKHTYPFADESPIKSRTSSKSFPDGKP</sequence>
<evidence type="ECO:0000313" key="2">
    <source>
        <dbReference type="Proteomes" id="UP001157006"/>
    </source>
</evidence>
<name>A0AAV1ACS3_VICFA</name>
<reference evidence="1 2" key="1">
    <citation type="submission" date="2023-01" db="EMBL/GenBank/DDBJ databases">
        <authorList>
            <person name="Kreplak J."/>
        </authorList>
    </citation>
    <scope>NUCLEOTIDE SEQUENCE [LARGE SCALE GENOMIC DNA]</scope>
</reference>
<evidence type="ECO:0000313" key="1">
    <source>
        <dbReference type="EMBL" id="CAI8608465.1"/>
    </source>
</evidence>